<dbReference type="EC" id="4.2.1.20" evidence="3"/>
<evidence type="ECO:0000256" key="8">
    <source>
        <dbReference type="ARBA" id="ARBA00049047"/>
    </source>
</evidence>
<reference evidence="9" key="1">
    <citation type="submission" date="2018-05" db="EMBL/GenBank/DDBJ databases">
        <authorList>
            <person name="Lanie J.A."/>
            <person name="Ng W.-L."/>
            <person name="Kazmierczak K.M."/>
            <person name="Andrzejewski T.M."/>
            <person name="Davidsen T.M."/>
            <person name="Wayne K.J."/>
            <person name="Tettelin H."/>
            <person name="Glass J.I."/>
            <person name="Rusch D."/>
            <person name="Podicherti R."/>
            <person name="Tsui H.-C.T."/>
            <person name="Winkler M.E."/>
        </authorList>
    </citation>
    <scope>NUCLEOTIDE SEQUENCE</scope>
</reference>
<evidence type="ECO:0000256" key="7">
    <source>
        <dbReference type="ARBA" id="ARBA00023239"/>
    </source>
</evidence>
<dbReference type="InterPro" id="IPR011060">
    <property type="entry name" value="RibuloseP-bd_barrel"/>
</dbReference>
<dbReference type="PROSITE" id="PS00167">
    <property type="entry name" value="TRP_SYNTHASE_ALPHA"/>
    <property type="match status" value="1"/>
</dbReference>
<dbReference type="InterPro" id="IPR002028">
    <property type="entry name" value="Trp_synthase_suA"/>
</dbReference>
<evidence type="ECO:0000256" key="6">
    <source>
        <dbReference type="ARBA" id="ARBA00023141"/>
    </source>
</evidence>
<comment type="subunit">
    <text evidence="2">Tetramer of two alpha and two beta chains.</text>
</comment>
<evidence type="ECO:0000256" key="1">
    <source>
        <dbReference type="ARBA" id="ARBA00004733"/>
    </source>
</evidence>
<dbReference type="EMBL" id="UINC01181073">
    <property type="protein sequence ID" value="SVD90578.1"/>
    <property type="molecule type" value="Genomic_DNA"/>
</dbReference>
<comment type="catalytic activity">
    <reaction evidence="8">
        <text>(1S,2R)-1-C-(indol-3-yl)glycerol 3-phosphate + L-serine = D-glyceraldehyde 3-phosphate + L-tryptophan + H2O</text>
        <dbReference type="Rhea" id="RHEA:10532"/>
        <dbReference type="ChEBI" id="CHEBI:15377"/>
        <dbReference type="ChEBI" id="CHEBI:33384"/>
        <dbReference type="ChEBI" id="CHEBI:57912"/>
        <dbReference type="ChEBI" id="CHEBI:58866"/>
        <dbReference type="ChEBI" id="CHEBI:59776"/>
        <dbReference type="EC" id="4.2.1.20"/>
    </reaction>
</comment>
<dbReference type="InterPro" id="IPR013785">
    <property type="entry name" value="Aldolase_TIM"/>
</dbReference>
<dbReference type="AlphaFoldDB" id="A0A382Z777"/>
<dbReference type="PANTHER" id="PTHR43406:SF1">
    <property type="entry name" value="TRYPTOPHAN SYNTHASE ALPHA CHAIN, CHLOROPLASTIC"/>
    <property type="match status" value="1"/>
</dbReference>
<name>A0A382Z777_9ZZZZ</name>
<accession>A0A382Z777</accession>
<dbReference type="PANTHER" id="PTHR43406">
    <property type="entry name" value="TRYPTOPHAN SYNTHASE, ALPHA CHAIN"/>
    <property type="match status" value="1"/>
</dbReference>
<dbReference type="GO" id="GO:0005829">
    <property type="term" value="C:cytosol"/>
    <property type="evidence" value="ECO:0007669"/>
    <property type="project" value="TreeGrafter"/>
</dbReference>
<dbReference type="Pfam" id="PF00290">
    <property type="entry name" value="Trp_syntA"/>
    <property type="match status" value="1"/>
</dbReference>
<dbReference type="InterPro" id="IPR018204">
    <property type="entry name" value="Trp_synthase_alpha_AS"/>
</dbReference>
<dbReference type="CDD" id="cd04724">
    <property type="entry name" value="Tryptophan_synthase_alpha"/>
    <property type="match status" value="1"/>
</dbReference>
<dbReference type="HAMAP" id="MF_00131">
    <property type="entry name" value="Trp_synth_alpha"/>
    <property type="match status" value="1"/>
</dbReference>
<sequence>VELGVPFSDPLAEGPTIQKSSLHALNQGVTLSDCFEVAAELRRRGTRVPLVLMGYYNPFLAYGLEAAAESAQRVGVDGFIIPDLPVEEIGPMLGACHGHDIALIPLLAPTSTNERIKQACTSGRGFIYCVSLLGVTGARVEASPEAASLVRRVRQNTSLPLALGFGISRREQIDVLASSVDAVVVGSALMDIIANAAPDQRVSKVKEFMEGLGATSQMTGGTH</sequence>
<feature type="non-terminal residue" evidence="9">
    <location>
        <position position="1"/>
    </location>
</feature>
<evidence type="ECO:0000256" key="2">
    <source>
        <dbReference type="ARBA" id="ARBA00011270"/>
    </source>
</evidence>
<dbReference type="Gene3D" id="3.20.20.70">
    <property type="entry name" value="Aldolase class I"/>
    <property type="match status" value="1"/>
</dbReference>
<keyword evidence="5" id="KW-0822">Tryptophan biosynthesis</keyword>
<evidence type="ECO:0000256" key="4">
    <source>
        <dbReference type="ARBA" id="ARBA00022605"/>
    </source>
</evidence>
<protein>
    <recommendedName>
        <fullName evidence="3">tryptophan synthase</fullName>
        <ecNumber evidence="3">4.2.1.20</ecNumber>
    </recommendedName>
</protein>
<keyword evidence="4" id="KW-0028">Amino-acid biosynthesis</keyword>
<proteinExistence type="inferred from homology"/>
<keyword evidence="7" id="KW-0456">Lyase</keyword>
<keyword evidence="6" id="KW-0057">Aromatic amino acid biosynthesis</keyword>
<dbReference type="UniPathway" id="UPA00035">
    <property type="reaction ID" value="UER00044"/>
</dbReference>
<dbReference type="SUPFAM" id="SSF51366">
    <property type="entry name" value="Ribulose-phoshate binding barrel"/>
    <property type="match status" value="1"/>
</dbReference>
<evidence type="ECO:0000256" key="3">
    <source>
        <dbReference type="ARBA" id="ARBA00012043"/>
    </source>
</evidence>
<evidence type="ECO:0000313" key="9">
    <source>
        <dbReference type="EMBL" id="SVD90578.1"/>
    </source>
</evidence>
<organism evidence="9">
    <name type="scientific">marine metagenome</name>
    <dbReference type="NCBI Taxonomy" id="408172"/>
    <lineage>
        <taxon>unclassified sequences</taxon>
        <taxon>metagenomes</taxon>
        <taxon>ecological metagenomes</taxon>
    </lineage>
</organism>
<comment type="pathway">
    <text evidence="1">Amino-acid biosynthesis; L-tryptophan biosynthesis; L-tryptophan from chorismate: step 5/5.</text>
</comment>
<dbReference type="GO" id="GO:0004834">
    <property type="term" value="F:tryptophan synthase activity"/>
    <property type="evidence" value="ECO:0007669"/>
    <property type="project" value="UniProtKB-EC"/>
</dbReference>
<gene>
    <name evidence="9" type="ORF">METZ01_LOCUS443432</name>
</gene>
<evidence type="ECO:0000256" key="5">
    <source>
        <dbReference type="ARBA" id="ARBA00022822"/>
    </source>
</evidence>
<dbReference type="NCBIfam" id="TIGR00262">
    <property type="entry name" value="trpA"/>
    <property type="match status" value="1"/>
</dbReference>